<organism evidence="3 4">
    <name type="scientific">Aplysia californica</name>
    <name type="common">California sea hare</name>
    <dbReference type="NCBI Taxonomy" id="6500"/>
    <lineage>
        <taxon>Eukaryota</taxon>
        <taxon>Metazoa</taxon>
        <taxon>Spiralia</taxon>
        <taxon>Lophotrochozoa</taxon>
        <taxon>Mollusca</taxon>
        <taxon>Gastropoda</taxon>
        <taxon>Heterobranchia</taxon>
        <taxon>Euthyneura</taxon>
        <taxon>Tectipleura</taxon>
        <taxon>Aplysiida</taxon>
        <taxon>Aplysioidea</taxon>
        <taxon>Aplysiidae</taxon>
        <taxon>Aplysia</taxon>
    </lineage>
</organism>
<keyword evidence="1" id="KW-1133">Transmembrane helix</keyword>
<dbReference type="Proteomes" id="UP000694888">
    <property type="component" value="Unplaced"/>
</dbReference>
<dbReference type="PROSITE" id="PS50916">
    <property type="entry name" value="RABBD"/>
    <property type="match status" value="1"/>
</dbReference>
<evidence type="ECO:0000313" key="4">
    <source>
        <dbReference type="RefSeq" id="XP_035829733.1"/>
    </source>
</evidence>
<evidence type="ECO:0000259" key="2">
    <source>
        <dbReference type="PROSITE" id="PS50916"/>
    </source>
</evidence>
<dbReference type="InterPro" id="IPR010911">
    <property type="entry name" value="Rab_BD"/>
</dbReference>
<protein>
    <submittedName>
        <fullName evidence="4">Uncharacterized protein LOC101859998 isoform X1</fullName>
    </submittedName>
</protein>
<dbReference type="InterPro" id="IPR011011">
    <property type="entry name" value="Znf_FYVE_PHD"/>
</dbReference>
<dbReference type="Pfam" id="PF02318">
    <property type="entry name" value="FYVE_2"/>
    <property type="match status" value="1"/>
</dbReference>
<dbReference type="CDD" id="cd15751">
    <property type="entry name" value="FYVE_BSN_PCLO"/>
    <property type="match status" value="1"/>
</dbReference>
<feature type="transmembrane region" description="Helical" evidence="1">
    <location>
        <begin position="226"/>
        <end position="246"/>
    </location>
</feature>
<evidence type="ECO:0000256" key="1">
    <source>
        <dbReference type="SAM" id="Phobius"/>
    </source>
</evidence>
<dbReference type="PANTHER" id="PTHR12157">
    <property type="entry name" value="REGULATING SYNAPTIC MEMBRANE EXOCYTOSIS PROTEIN"/>
    <property type="match status" value="1"/>
</dbReference>
<reference evidence="4" key="1">
    <citation type="submission" date="2025-08" db="UniProtKB">
        <authorList>
            <consortium name="RefSeq"/>
        </authorList>
    </citation>
    <scope>IDENTIFICATION</scope>
</reference>
<dbReference type="PANTHER" id="PTHR12157:SF25">
    <property type="entry name" value="REGULATING SYNAPTIC MEMBRANE EXOCYTOSIS PROTEIN 3"/>
    <property type="match status" value="1"/>
</dbReference>
<dbReference type="GeneID" id="101859998"/>
<evidence type="ECO:0000313" key="3">
    <source>
        <dbReference type="Proteomes" id="UP000694888"/>
    </source>
</evidence>
<proteinExistence type="predicted"/>
<name>A0ABM1W4Z0_APLCA</name>
<dbReference type="InterPro" id="IPR041282">
    <property type="entry name" value="FYVE_2"/>
</dbReference>
<sequence>MNRLEDDTNNSICPKNDERLISVRNSSVAEGHLAVTSLQHGTPLLIHHPTIRFRSSGTIVCIIDKDDVTLLCQHEAMTQRTHSQTRWLHRTDRVTRTDTFQTPTTRARHQKHSYPDLYPRTFFWFGLPKELAEHPQRPAGVCGFKRTSTPHRLVPHIIDKFRFLDSNLDQYGCHHRDLFGNPQNLRYYPSPQIGGERSGYLTEGPNRIVSPSGTSLLTSPASVDFLLIYVLFFLFSLHALLILLAVSFTGYTGMGNEGSVPSSEESTPISEYPSMYSIHSRVRSSVESTRAPSPMEAPEPDLSHLTAEEIAQIRSVMERARNLQQEESNRARKLEEEYVDFATKIEREASLSELSEAGAPLCPVCNKEELQLNEDGSRPSLNVCVDCEKMTCPKCGAYHTSLATKIQEWVCVVCDKRRRLVMTTGMWYHGHHPENSLPLEKQIVDTVKTVEKR</sequence>
<keyword evidence="1" id="KW-0472">Membrane</keyword>
<keyword evidence="3" id="KW-1185">Reference proteome</keyword>
<feature type="domain" description="RabBD" evidence="2">
    <location>
        <begin position="299"/>
        <end position="431"/>
    </location>
</feature>
<keyword evidence="1" id="KW-0812">Transmembrane</keyword>
<gene>
    <name evidence="4" type="primary">LOC101859998</name>
</gene>
<dbReference type="InterPro" id="IPR039032">
    <property type="entry name" value="Rim-like"/>
</dbReference>
<dbReference type="RefSeq" id="XP_035829733.1">
    <property type="nucleotide sequence ID" value="XM_035973840.1"/>
</dbReference>
<dbReference type="InterPro" id="IPR013083">
    <property type="entry name" value="Znf_RING/FYVE/PHD"/>
</dbReference>
<dbReference type="SUPFAM" id="SSF57903">
    <property type="entry name" value="FYVE/PHD zinc finger"/>
    <property type="match status" value="1"/>
</dbReference>
<accession>A0ABM1W4Z0</accession>
<dbReference type="Gene3D" id="3.30.40.10">
    <property type="entry name" value="Zinc/RING finger domain, C3HC4 (zinc finger)"/>
    <property type="match status" value="1"/>
</dbReference>